<protein>
    <submittedName>
        <fullName evidence="1">Uncharacterized protein</fullName>
    </submittedName>
</protein>
<proteinExistence type="predicted"/>
<reference evidence="1" key="1">
    <citation type="submission" date="2018-05" db="EMBL/GenBank/DDBJ databases">
        <authorList>
            <person name="Lanie J.A."/>
            <person name="Ng W.-L."/>
            <person name="Kazmierczak K.M."/>
            <person name="Andrzejewski T.M."/>
            <person name="Davidsen T.M."/>
            <person name="Wayne K.J."/>
            <person name="Tettelin H."/>
            <person name="Glass J.I."/>
            <person name="Rusch D."/>
            <person name="Podicherti R."/>
            <person name="Tsui H.-C.T."/>
            <person name="Winkler M.E."/>
        </authorList>
    </citation>
    <scope>NUCLEOTIDE SEQUENCE</scope>
</reference>
<evidence type="ECO:0000313" key="1">
    <source>
        <dbReference type="EMBL" id="SUZ81571.1"/>
    </source>
</evidence>
<sequence length="105" mass="11435">MIEKADPSPPYPTPKTTANRYKIQVLLIQNSINTGSPCSTYMTAMVPLAPRESASTGVKNLVSPLTDAKVLSTLAACPTAGRKRCRIVQPVEPKYLPKLEQLRNP</sequence>
<dbReference type="AlphaFoldDB" id="A0A381QQE5"/>
<dbReference type="EMBL" id="UINC01001473">
    <property type="protein sequence ID" value="SUZ81571.1"/>
    <property type="molecule type" value="Genomic_DNA"/>
</dbReference>
<accession>A0A381QQE5</accession>
<name>A0A381QQE5_9ZZZZ</name>
<gene>
    <name evidence="1" type="ORF">METZ01_LOCUS34425</name>
</gene>
<organism evidence="1">
    <name type="scientific">marine metagenome</name>
    <dbReference type="NCBI Taxonomy" id="408172"/>
    <lineage>
        <taxon>unclassified sequences</taxon>
        <taxon>metagenomes</taxon>
        <taxon>ecological metagenomes</taxon>
    </lineage>
</organism>